<evidence type="ECO:0000313" key="8">
    <source>
        <dbReference type="EMBL" id="EHP46704.1"/>
    </source>
</evidence>
<evidence type="ECO:0000256" key="3">
    <source>
        <dbReference type="ARBA" id="ARBA00022692"/>
    </source>
</evidence>
<dbReference type="PATRIC" id="fig|742817.3.peg.2485"/>
<dbReference type="EMBL" id="ADMC01000025">
    <property type="protein sequence ID" value="EHP46704.1"/>
    <property type="molecule type" value="Genomic_DNA"/>
</dbReference>
<proteinExistence type="predicted"/>
<evidence type="ECO:0000256" key="5">
    <source>
        <dbReference type="ARBA" id="ARBA00023136"/>
    </source>
</evidence>
<keyword evidence="3 6" id="KW-0812">Transmembrane</keyword>
<organism evidence="8 9">
    <name type="scientific">Odoribacter laneus YIT 12061</name>
    <dbReference type="NCBI Taxonomy" id="742817"/>
    <lineage>
        <taxon>Bacteria</taxon>
        <taxon>Pseudomonadati</taxon>
        <taxon>Bacteroidota</taxon>
        <taxon>Bacteroidia</taxon>
        <taxon>Bacteroidales</taxon>
        <taxon>Odoribacteraceae</taxon>
        <taxon>Odoribacter</taxon>
    </lineage>
</organism>
<dbReference type="Proteomes" id="UP000004892">
    <property type="component" value="Unassembled WGS sequence"/>
</dbReference>
<feature type="transmembrane region" description="Helical" evidence="6">
    <location>
        <begin position="119"/>
        <end position="140"/>
    </location>
</feature>
<dbReference type="Pfam" id="PF02687">
    <property type="entry name" value="FtsX"/>
    <property type="match status" value="1"/>
</dbReference>
<dbReference type="STRING" id="742817.HMPREF9449_02321"/>
<sequence>MLSFSSWSVKAREISIRKVNGATMNDIFALFLTEAVVFIGIALAFTVGIIWSVKPYLKEIMFVSFLHSLCTVPVFLALLSLIGGFIFFAGFIPAKIFSSISVLQAFRPLICNRYWWKRGLLWVQFTVTGFITILLLIFVGQYDTLVHTEQGYSLEGLYYARFKNEGGLVKAQSLKGELERLPFVMRVSVATDIPLHFLNGTCAYHAENERELVCSRYCAVDEDFLKVLQVPSTDRQAEPNVVQKRREVVVNERFVQLLKKQDYDKNFFLMGGEIKQIGEVCTDFQIGSFYNEQ</sequence>
<evidence type="ECO:0000259" key="7">
    <source>
        <dbReference type="Pfam" id="PF02687"/>
    </source>
</evidence>
<dbReference type="eggNOG" id="COG0577">
    <property type="taxonomic scope" value="Bacteria"/>
</dbReference>
<feature type="transmembrane region" description="Helical" evidence="6">
    <location>
        <begin position="27"/>
        <end position="53"/>
    </location>
</feature>
<name>H1DIU2_9BACT</name>
<accession>H1DIU2</accession>
<comment type="caution">
    <text evidence="8">The sequence shown here is derived from an EMBL/GenBank/DDBJ whole genome shotgun (WGS) entry which is preliminary data.</text>
</comment>
<evidence type="ECO:0000256" key="2">
    <source>
        <dbReference type="ARBA" id="ARBA00022475"/>
    </source>
</evidence>
<evidence type="ECO:0000256" key="6">
    <source>
        <dbReference type="SAM" id="Phobius"/>
    </source>
</evidence>
<keyword evidence="5 6" id="KW-0472">Membrane</keyword>
<reference evidence="8 9" key="1">
    <citation type="submission" date="2012-01" db="EMBL/GenBank/DDBJ databases">
        <title>The Genome Sequence of Odoribacter laneus YIT 12061.</title>
        <authorList>
            <consortium name="The Broad Institute Genome Sequencing Platform"/>
            <person name="Earl A."/>
            <person name="Ward D."/>
            <person name="Feldgarden M."/>
            <person name="Gevers D."/>
            <person name="Morotomi M."/>
            <person name="Young S.K."/>
            <person name="Zeng Q."/>
            <person name="Gargeya S."/>
            <person name="Fitzgerald M."/>
            <person name="Haas B."/>
            <person name="Abouelleil A."/>
            <person name="Alvarado L."/>
            <person name="Arachchi H.M."/>
            <person name="Berlin A."/>
            <person name="Chapman S.B."/>
            <person name="Gearin G."/>
            <person name="Goldberg J."/>
            <person name="Griggs A."/>
            <person name="Gujja S."/>
            <person name="Hansen M."/>
            <person name="Heiman D."/>
            <person name="Howarth C."/>
            <person name="Larimer J."/>
            <person name="Lui A."/>
            <person name="MacDonald P.J.P."/>
            <person name="McCowen C."/>
            <person name="Montmayeur A."/>
            <person name="Murphy C."/>
            <person name="Neiman D."/>
            <person name="Pearson M."/>
            <person name="Priest M."/>
            <person name="Roberts A."/>
            <person name="Saif S."/>
            <person name="Shea T."/>
            <person name="Sisk P."/>
            <person name="Stolte C."/>
            <person name="Sykes S."/>
            <person name="Wortman J."/>
            <person name="Nusbaum C."/>
            <person name="Birren B."/>
        </authorList>
    </citation>
    <scope>NUCLEOTIDE SEQUENCE [LARGE SCALE GENOMIC DNA]</scope>
    <source>
        <strain evidence="8 9">YIT 12061</strain>
    </source>
</reference>
<evidence type="ECO:0000313" key="9">
    <source>
        <dbReference type="Proteomes" id="UP000004892"/>
    </source>
</evidence>
<dbReference type="InterPro" id="IPR003838">
    <property type="entry name" value="ABC3_permease_C"/>
</dbReference>
<evidence type="ECO:0000256" key="4">
    <source>
        <dbReference type="ARBA" id="ARBA00022989"/>
    </source>
</evidence>
<dbReference type="GO" id="GO:0005886">
    <property type="term" value="C:plasma membrane"/>
    <property type="evidence" value="ECO:0007669"/>
    <property type="project" value="UniProtKB-SubCell"/>
</dbReference>
<keyword evidence="2" id="KW-1003">Cell membrane</keyword>
<gene>
    <name evidence="8" type="ORF">HMPREF9449_02321</name>
</gene>
<evidence type="ECO:0000256" key="1">
    <source>
        <dbReference type="ARBA" id="ARBA00004651"/>
    </source>
</evidence>
<dbReference type="AlphaFoldDB" id="H1DIU2"/>
<keyword evidence="9" id="KW-1185">Reference proteome</keyword>
<protein>
    <recommendedName>
        <fullName evidence="7">ABC3 transporter permease C-terminal domain-containing protein</fullName>
    </recommendedName>
</protein>
<dbReference type="HOGENOM" id="CLU_949414_0_0_10"/>
<feature type="domain" description="ABC3 transporter permease C-terminal" evidence="7">
    <location>
        <begin position="11"/>
        <end position="101"/>
    </location>
</feature>
<keyword evidence="4 6" id="KW-1133">Transmembrane helix</keyword>
<comment type="subcellular location">
    <subcellularLocation>
        <location evidence="1">Cell membrane</location>
        <topology evidence="1">Multi-pass membrane protein</topology>
    </subcellularLocation>
</comment>